<dbReference type="Pfam" id="PF00999">
    <property type="entry name" value="Na_H_Exchanger"/>
    <property type="match status" value="1"/>
</dbReference>
<dbReference type="PRINTS" id="PR01084">
    <property type="entry name" value="NAHEXCHNGR"/>
</dbReference>
<dbReference type="InterPro" id="IPR006153">
    <property type="entry name" value="Cation/H_exchanger_TM"/>
</dbReference>
<reference evidence="12" key="1">
    <citation type="journal article" date="2013" name="Genetics">
        <title>The draft genome and transcriptome of Panagrellus redivivus are shaped by the harsh demands of a free-living lifestyle.</title>
        <authorList>
            <person name="Srinivasan J."/>
            <person name="Dillman A.R."/>
            <person name="Macchietto M.G."/>
            <person name="Heikkinen L."/>
            <person name="Lakso M."/>
            <person name="Fracchia K.M."/>
            <person name="Antoshechkin I."/>
            <person name="Mortazavi A."/>
            <person name="Wong G."/>
            <person name="Sternberg P.W."/>
        </authorList>
    </citation>
    <scope>NUCLEOTIDE SEQUENCE [LARGE SCALE GENOMIC DNA]</scope>
    <source>
        <strain evidence="12">MT8872</strain>
    </source>
</reference>
<sequence>MITVDGFETPEIYPLFLNRYYELLILMILNLLLAAFVNYVILTRSKTLGSFKYYLLNQFFWAQLHEYQFMLTCPVYLSPYMSGFMGGFFRPYGTSEATTIFAILGICFRAGTCTGVFMSLANRFIFTFHENLKRYIHNKTTFIVVILMHVTSYTVCSTVLLYLMHDNATIRLIAANETHGALNKYFNESSLMYIPELEGFPRKALSAQKRRLPVPIGRSTIARKRGLHRPQKEVYIDFSYVTSQCASKMKLVGNGCLQAVFCIVLALLGLPSTLGDPNWGLDGQPIQNGWNSIVHNPVESVTVSHSPVKHTLPKIGAFELVAFHWEHVQTPLMIAIWVVVASCAKLLFHASDKFANNVPDSACLILSGLLVGLLFWSIQVDITHFTLSADTFFLYLLPPIIFGASYVMPMRLLFDNFDSVFLFSFFGTIFNAFTIGGTLIYFSHLGFFTFNITIIEALLFGSLISAVDPIAVIAVFEQIHVNDFIFINVFGEALFNDGVSLVLYLMFSKFHDIGEPNIHASEYVGGAVSIVVIAVGGIFIGIFFGFLASYITKYTYKLKILAPGFIFVFPYIAYLTAEMFQWSAILATVSCGMVLKQYVTGSLSYEASSSVKYAAKFLSDCSETVVFVFLGLSTVYVEHGFDLVFIIVTVLSCLVFRTIGVILQCGFLNIFRSKKFSSRDQFILSYGGLRGAIAYGLAVSLPASVAAKNVFVTTTIAVIYFTVFIQGTTVKPLLAWLHIEKKDENEEKKMMAIVGDRNIDFMMAGVEAIIGHRGHNFIREKFEHINSRWLKPIFTLNYQKKSFDDSQLRRAFGKAAIHDAILSADRGFMTPQAFTTPIDVRLDTPALENVINEVLDKKFGHLAVLQGLSPLPGVERTRNVADLPENENADVQRPISIRVHDVSPSFLPAPQLVPYQRQLPPKVRFHSSTFIN</sequence>
<feature type="transmembrane region" description="Helical" evidence="10">
    <location>
        <begin position="332"/>
        <end position="350"/>
    </location>
</feature>
<dbReference type="GO" id="GO:0005886">
    <property type="term" value="C:plasma membrane"/>
    <property type="evidence" value="ECO:0007669"/>
    <property type="project" value="TreeGrafter"/>
</dbReference>
<dbReference type="AlphaFoldDB" id="A0A7E4USF1"/>
<dbReference type="PANTHER" id="PTHR10110">
    <property type="entry name" value="SODIUM/HYDROGEN EXCHANGER"/>
    <property type="match status" value="1"/>
</dbReference>
<evidence type="ECO:0000256" key="8">
    <source>
        <dbReference type="ARBA" id="ARBA00023201"/>
    </source>
</evidence>
<evidence type="ECO:0000256" key="2">
    <source>
        <dbReference type="ARBA" id="ARBA00022448"/>
    </source>
</evidence>
<feature type="transmembrane region" description="Helical" evidence="10">
    <location>
        <begin position="100"/>
        <end position="121"/>
    </location>
</feature>
<feature type="transmembrane region" description="Helical" evidence="10">
    <location>
        <begin position="448"/>
        <end position="473"/>
    </location>
</feature>
<feature type="transmembrane region" description="Helical" evidence="10">
    <location>
        <begin position="560"/>
        <end position="577"/>
    </location>
</feature>
<evidence type="ECO:0000256" key="3">
    <source>
        <dbReference type="ARBA" id="ARBA00022692"/>
    </source>
</evidence>
<feature type="transmembrane region" description="Helical" evidence="10">
    <location>
        <begin position="392"/>
        <end position="408"/>
    </location>
</feature>
<dbReference type="NCBIfam" id="TIGR00840">
    <property type="entry name" value="b_cpa1"/>
    <property type="match status" value="1"/>
</dbReference>
<feature type="transmembrane region" description="Helical" evidence="10">
    <location>
        <begin position="643"/>
        <end position="671"/>
    </location>
</feature>
<feature type="transmembrane region" description="Helical" evidence="10">
    <location>
        <begin position="717"/>
        <end position="739"/>
    </location>
</feature>
<evidence type="ECO:0000313" key="13">
    <source>
        <dbReference type="WBParaSite" id="Pan_g12280.t2"/>
    </source>
</evidence>
<feature type="transmembrane region" description="Helical" evidence="10">
    <location>
        <begin position="20"/>
        <end position="42"/>
    </location>
</feature>
<evidence type="ECO:0000256" key="6">
    <source>
        <dbReference type="ARBA" id="ARBA00023065"/>
    </source>
</evidence>
<keyword evidence="12" id="KW-1185">Reference proteome</keyword>
<dbReference type="WBParaSite" id="Pan_g12280.t2">
    <property type="protein sequence ID" value="Pan_g12280.t2"/>
    <property type="gene ID" value="Pan_g12280"/>
</dbReference>
<feature type="transmembrane region" description="Helical" evidence="10">
    <location>
        <begin position="141"/>
        <end position="163"/>
    </location>
</feature>
<organism evidence="12 13">
    <name type="scientific">Panagrellus redivivus</name>
    <name type="common">Microworm</name>
    <dbReference type="NCBI Taxonomy" id="6233"/>
    <lineage>
        <taxon>Eukaryota</taxon>
        <taxon>Metazoa</taxon>
        <taxon>Ecdysozoa</taxon>
        <taxon>Nematoda</taxon>
        <taxon>Chromadorea</taxon>
        <taxon>Rhabditida</taxon>
        <taxon>Tylenchina</taxon>
        <taxon>Panagrolaimomorpha</taxon>
        <taxon>Panagrolaimoidea</taxon>
        <taxon>Panagrolaimidae</taxon>
        <taxon>Panagrellus</taxon>
    </lineage>
</organism>
<dbReference type="GO" id="GO:0015385">
    <property type="term" value="F:sodium:proton antiporter activity"/>
    <property type="evidence" value="ECO:0007669"/>
    <property type="project" value="InterPro"/>
</dbReference>
<feature type="transmembrane region" description="Helical" evidence="10">
    <location>
        <begin position="251"/>
        <end position="270"/>
    </location>
</feature>
<evidence type="ECO:0000256" key="5">
    <source>
        <dbReference type="ARBA" id="ARBA00023053"/>
    </source>
</evidence>
<comment type="similarity">
    <text evidence="9">Belongs to the monovalent cation:proton antiporter 1 (CPA1) transporter (TC 2.A.36) family.</text>
</comment>
<dbReference type="InterPro" id="IPR004709">
    <property type="entry name" value="NaH_exchanger"/>
</dbReference>
<dbReference type="Proteomes" id="UP000492821">
    <property type="component" value="Unassembled WGS sequence"/>
</dbReference>
<keyword evidence="3 9" id="KW-0812">Transmembrane</keyword>
<name>A0A7E4USF1_PANRE</name>
<dbReference type="SUPFAM" id="SSF81665">
    <property type="entry name" value="Calcium ATPase, transmembrane domain M"/>
    <property type="match status" value="1"/>
</dbReference>
<keyword evidence="5" id="KW-0915">Sodium</keyword>
<evidence type="ECO:0000256" key="4">
    <source>
        <dbReference type="ARBA" id="ARBA00022989"/>
    </source>
</evidence>
<accession>A0A7E4USF1</accession>
<keyword evidence="8 9" id="KW-0739">Sodium transport</keyword>
<dbReference type="InterPro" id="IPR018422">
    <property type="entry name" value="Cation/H_exchanger_CPA1"/>
</dbReference>
<evidence type="ECO:0000313" key="12">
    <source>
        <dbReference type="Proteomes" id="UP000492821"/>
    </source>
</evidence>
<proteinExistence type="inferred from homology"/>
<keyword evidence="6 9" id="KW-0406">Ion transport</keyword>
<keyword evidence="7 10" id="KW-0472">Membrane</keyword>
<evidence type="ECO:0000256" key="1">
    <source>
        <dbReference type="ARBA" id="ARBA00004141"/>
    </source>
</evidence>
<dbReference type="Gene3D" id="6.10.140.1330">
    <property type="match status" value="1"/>
</dbReference>
<comment type="subcellular location">
    <subcellularLocation>
        <location evidence="1">Membrane</location>
        <topology evidence="1">Multi-pass membrane protein</topology>
    </subcellularLocation>
</comment>
<feature type="domain" description="Cation/H+ exchanger transmembrane" evidence="11">
    <location>
        <begin position="339"/>
        <end position="736"/>
    </location>
</feature>
<feature type="transmembrane region" description="Helical" evidence="10">
    <location>
        <begin position="485"/>
        <end position="507"/>
    </location>
</feature>
<keyword evidence="9" id="KW-0050">Antiport</keyword>
<keyword evidence="2 9" id="KW-0813">Transport</keyword>
<dbReference type="InterPro" id="IPR023298">
    <property type="entry name" value="ATPase_P-typ_TM_dom_sf"/>
</dbReference>
<dbReference type="PANTHER" id="PTHR10110:SF98">
    <property type="entry name" value="SODIUM_HYDROGEN EXCHANGER"/>
    <property type="match status" value="1"/>
</dbReference>
<dbReference type="GO" id="GO:0015386">
    <property type="term" value="F:potassium:proton antiporter activity"/>
    <property type="evidence" value="ECO:0007669"/>
    <property type="project" value="TreeGrafter"/>
</dbReference>
<feature type="transmembrane region" description="Helical" evidence="10">
    <location>
        <begin position="683"/>
        <end position="705"/>
    </location>
</feature>
<evidence type="ECO:0000256" key="7">
    <source>
        <dbReference type="ARBA" id="ARBA00023136"/>
    </source>
</evidence>
<evidence type="ECO:0000256" key="10">
    <source>
        <dbReference type="SAM" id="Phobius"/>
    </source>
</evidence>
<keyword evidence="4 10" id="KW-1133">Transmembrane helix</keyword>
<protein>
    <recommendedName>
        <fullName evidence="9">Sodium/hydrogen exchanger</fullName>
    </recommendedName>
</protein>
<dbReference type="GO" id="GO:0051453">
    <property type="term" value="P:regulation of intracellular pH"/>
    <property type="evidence" value="ECO:0007669"/>
    <property type="project" value="TreeGrafter"/>
</dbReference>
<reference evidence="13" key="2">
    <citation type="submission" date="2020-10" db="UniProtKB">
        <authorList>
            <consortium name="WormBaseParasite"/>
        </authorList>
    </citation>
    <scope>IDENTIFICATION</scope>
</reference>
<dbReference type="GO" id="GO:0098719">
    <property type="term" value="P:sodium ion import across plasma membrane"/>
    <property type="evidence" value="ECO:0007669"/>
    <property type="project" value="TreeGrafter"/>
</dbReference>
<feature type="transmembrane region" description="Helical" evidence="10">
    <location>
        <begin position="527"/>
        <end position="548"/>
    </location>
</feature>
<feature type="transmembrane region" description="Helical" evidence="10">
    <location>
        <begin position="420"/>
        <end position="442"/>
    </location>
</feature>
<feature type="transmembrane region" description="Helical" evidence="10">
    <location>
        <begin position="362"/>
        <end position="380"/>
    </location>
</feature>
<evidence type="ECO:0000259" key="11">
    <source>
        <dbReference type="Pfam" id="PF00999"/>
    </source>
</evidence>
<evidence type="ECO:0000256" key="9">
    <source>
        <dbReference type="RuleBase" id="RU003722"/>
    </source>
</evidence>